<dbReference type="AlphaFoldDB" id="A0A6A5P1D8"/>
<keyword evidence="3" id="KW-1185">Reference proteome</keyword>
<evidence type="ECO:0000313" key="3">
    <source>
        <dbReference type="Proteomes" id="UP000447434"/>
    </source>
</evidence>
<gene>
    <name evidence="2" type="ORF">Lalb_Chr18g0053531</name>
</gene>
<dbReference type="OrthoDB" id="1880786at2759"/>
<accession>A0A6A5P1D8</accession>
<proteinExistence type="predicted"/>
<dbReference type="PANTHER" id="PTHR34665:SF4">
    <property type="entry name" value="DUF3741 DOMAIN-CONTAINING PROTEIN"/>
    <property type="match status" value="1"/>
</dbReference>
<organism evidence="2 3">
    <name type="scientific">Lupinus albus</name>
    <name type="common">White lupine</name>
    <name type="synonym">Lupinus termis</name>
    <dbReference type="NCBI Taxonomy" id="3870"/>
    <lineage>
        <taxon>Eukaryota</taxon>
        <taxon>Viridiplantae</taxon>
        <taxon>Streptophyta</taxon>
        <taxon>Embryophyta</taxon>
        <taxon>Tracheophyta</taxon>
        <taxon>Spermatophyta</taxon>
        <taxon>Magnoliopsida</taxon>
        <taxon>eudicotyledons</taxon>
        <taxon>Gunneridae</taxon>
        <taxon>Pentapetalae</taxon>
        <taxon>rosids</taxon>
        <taxon>fabids</taxon>
        <taxon>Fabales</taxon>
        <taxon>Fabaceae</taxon>
        <taxon>Papilionoideae</taxon>
        <taxon>50 kb inversion clade</taxon>
        <taxon>genistoids sensu lato</taxon>
        <taxon>core genistoids</taxon>
        <taxon>Genisteae</taxon>
        <taxon>Lupinus</taxon>
    </lineage>
</organism>
<evidence type="ECO:0000313" key="2">
    <source>
        <dbReference type="EMBL" id="KAE9594412.1"/>
    </source>
</evidence>
<sequence>MLSKLFFLISLVERKKPKPQDTNIDELDLVKGAAWAWYQHGSGSESKAMKEFHVRRTQHAPGPSRYKLEAMRMAKESKEERPSIHPMKPLLDTYEIQSISRQLNKLIESSQNTVGNGKNSTNGGLDNNGSRNMKKKKRISKGFWPRHGVVCGSRDDVVDDTALRIDMLSERTRITCPKKLLSPCPKPITFHQVK</sequence>
<dbReference type="PANTHER" id="PTHR34665">
    <property type="entry name" value="DUF3741 DOMAIN-CONTAINING PROTEIN"/>
    <property type="match status" value="1"/>
</dbReference>
<reference evidence="3" key="1">
    <citation type="journal article" date="2020" name="Nat. Commun.">
        <title>Genome sequence of the cluster root forming white lupin.</title>
        <authorList>
            <person name="Hufnagel B."/>
            <person name="Marques A."/>
            <person name="Soriano A."/>
            <person name="Marques L."/>
            <person name="Divol F."/>
            <person name="Doumas P."/>
            <person name="Sallet E."/>
            <person name="Mancinotti D."/>
            <person name="Carrere S."/>
            <person name="Marande W."/>
            <person name="Arribat S."/>
            <person name="Keller J."/>
            <person name="Huneau C."/>
            <person name="Blein T."/>
            <person name="Aime D."/>
            <person name="Laguerre M."/>
            <person name="Taylor J."/>
            <person name="Schubert V."/>
            <person name="Nelson M."/>
            <person name="Geu-Flores F."/>
            <person name="Crespi M."/>
            <person name="Gallardo-Guerrero K."/>
            <person name="Delaux P.-M."/>
            <person name="Salse J."/>
            <person name="Berges H."/>
            <person name="Guyot R."/>
            <person name="Gouzy J."/>
            <person name="Peret B."/>
        </authorList>
    </citation>
    <scope>NUCLEOTIDE SEQUENCE [LARGE SCALE GENOMIC DNA]</scope>
    <source>
        <strain evidence="3">cv. Amiga</strain>
    </source>
</reference>
<dbReference type="EMBL" id="WOCE01000018">
    <property type="protein sequence ID" value="KAE9594412.1"/>
    <property type="molecule type" value="Genomic_DNA"/>
</dbReference>
<name>A0A6A5P1D8_LUPAL</name>
<dbReference type="Proteomes" id="UP000447434">
    <property type="component" value="Chromosome 18"/>
</dbReference>
<evidence type="ECO:0000256" key="1">
    <source>
        <dbReference type="SAM" id="MobiDB-lite"/>
    </source>
</evidence>
<feature type="compositionally biased region" description="Polar residues" evidence="1">
    <location>
        <begin position="110"/>
        <end position="131"/>
    </location>
</feature>
<protein>
    <submittedName>
        <fullName evidence="2">Uncharacterized protein</fullName>
    </submittedName>
</protein>
<comment type="caution">
    <text evidence="2">The sequence shown here is derived from an EMBL/GenBank/DDBJ whole genome shotgun (WGS) entry which is preliminary data.</text>
</comment>
<feature type="region of interest" description="Disordered" evidence="1">
    <location>
        <begin position="110"/>
        <end position="137"/>
    </location>
</feature>